<dbReference type="RefSeq" id="WP_114549526.1">
    <property type="nucleotide sequence ID" value="NZ_PPUT01000028.1"/>
</dbReference>
<evidence type="ECO:0000313" key="3">
    <source>
        <dbReference type="EMBL" id="RDC42460.1"/>
    </source>
</evidence>
<keyword evidence="2" id="KW-0812">Transmembrane</keyword>
<keyword evidence="2" id="KW-1133">Transmembrane helix</keyword>
<sequence>MVRRSKRNRDAGISADDGNAMGLTEAFHPVSADGFTTAMPPVDEGDGSVVGEDIVVDEEGVFEEVDLGDGEVLDDEGLAAGESFPDEAVFEDFYAGRPLDADGADAADADGADASPVPDAVPLGVVTADVAPTKPASKAAHGAKKGDGASRGRHAKHASEMNEKARKKAELPEYMRKSRRMRRILIVVIILLVLILAAMVYFGVQLYKEASSSAVQQALSSEQEVAAIASEDATDSADAAKVTTVPDLVSLLGHTQQEAIDILQHGATAAEPRAVNEEGNPIKSEVRVALTAEPADSRTGTPTVYLGLDADGKIIQAGYSTSTSSLGYGSLSFADAVRTEHIIEKTLAEAGVSVPEGAVELPEDAESYTSFDTDGTTRTKEYCSFNGEVDIDGAPHAWSAVLSYDYSMANASDNLADTVRTIFIYVNS</sequence>
<accession>A0A369NY32</accession>
<evidence type="ECO:0000256" key="1">
    <source>
        <dbReference type="SAM" id="MobiDB-lite"/>
    </source>
</evidence>
<protein>
    <submittedName>
        <fullName evidence="3">Histone-lysine N-methyltransferase</fullName>
    </submittedName>
</protein>
<keyword evidence="3" id="KW-0808">Transferase</keyword>
<evidence type="ECO:0000256" key="2">
    <source>
        <dbReference type="SAM" id="Phobius"/>
    </source>
</evidence>
<organism evidence="3 4">
    <name type="scientific">Adlercreutzia equolifaciens subsp. celatus</name>
    <dbReference type="NCBI Taxonomy" id="394340"/>
    <lineage>
        <taxon>Bacteria</taxon>
        <taxon>Bacillati</taxon>
        <taxon>Actinomycetota</taxon>
        <taxon>Coriobacteriia</taxon>
        <taxon>Eggerthellales</taxon>
        <taxon>Eggerthellaceae</taxon>
        <taxon>Adlercreutzia</taxon>
    </lineage>
</organism>
<proteinExistence type="predicted"/>
<feature type="compositionally biased region" description="Basic and acidic residues" evidence="1">
    <location>
        <begin position="157"/>
        <end position="167"/>
    </location>
</feature>
<keyword evidence="3" id="KW-0489">Methyltransferase</keyword>
<feature type="region of interest" description="Disordered" evidence="1">
    <location>
        <begin position="1"/>
        <end position="21"/>
    </location>
</feature>
<dbReference type="AlphaFoldDB" id="A0A369NY32"/>
<gene>
    <name evidence="3" type="ORF">C1850_09640</name>
</gene>
<reference evidence="3 4" key="1">
    <citation type="journal article" date="2018" name="Elife">
        <title>Discovery and characterization of a prevalent human gut bacterial enzyme sufficient for the inactivation of a family of plant toxins.</title>
        <authorList>
            <person name="Koppel N."/>
            <person name="Bisanz J.E."/>
            <person name="Pandelia M.E."/>
            <person name="Turnbaugh P.J."/>
            <person name="Balskus E.P."/>
        </authorList>
    </citation>
    <scope>NUCLEOTIDE SEQUENCE [LARGE SCALE GENOMIC DNA]</scope>
    <source>
        <strain evidence="3 4">OB21 GAM 11</strain>
    </source>
</reference>
<keyword evidence="2" id="KW-0472">Membrane</keyword>
<dbReference type="GO" id="GO:0008168">
    <property type="term" value="F:methyltransferase activity"/>
    <property type="evidence" value="ECO:0007669"/>
    <property type="project" value="UniProtKB-KW"/>
</dbReference>
<dbReference type="GO" id="GO:0032259">
    <property type="term" value="P:methylation"/>
    <property type="evidence" value="ECO:0007669"/>
    <property type="project" value="UniProtKB-KW"/>
</dbReference>
<feature type="region of interest" description="Disordered" evidence="1">
    <location>
        <begin position="132"/>
        <end position="167"/>
    </location>
</feature>
<feature type="transmembrane region" description="Helical" evidence="2">
    <location>
        <begin position="184"/>
        <end position="204"/>
    </location>
</feature>
<dbReference type="Proteomes" id="UP000253805">
    <property type="component" value="Unassembled WGS sequence"/>
</dbReference>
<evidence type="ECO:0000313" key="4">
    <source>
        <dbReference type="Proteomes" id="UP000253805"/>
    </source>
</evidence>
<comment type="caution">
    <text evidence="3">The sequence shown here is derived from an EMBL/GenBank/DDBJ whole genome shotgun (WGS) entry which is preliminary data.</text>
</comment>
<name>A0A369NY32_9ACTN</name>
<dbReference type="EMBL" id="PPUT01000028">
    <property type="protein sequence ID" value="RDC42460.1"/>
    <property type="molecule type" value="Genomic_DNA"/>
</dbReference>